<evidence type="ECO:0000313" key="7">
    <source>
        <dbReference type="EMBL" id="RDD63777.1"/>
    </source>
</evidence>
<sequence>MINGLTRIAFAGALAGAMAASGSAAAQDVKIGALFPMTGDLQAYGGSSANGIRLAVEEINAASGVLGEELAFAIGDTQTTPQAGVDAANKLVSIENVAGIVGAMSSGVSIPVARSVSSQKGVPQISNASTSPVITDLDDNGYMFRTVPSDALQGIVLGNLAYDEGYRTVSVVYVNNAYGEGLANEFTKQFEKRGGKVAASLPYEKGKASYRGELGQAAKGGAEALALIGYPENGTTILRQALEEGHFNKFIFTDGMKAPEVAKNIGGGYLDDAIGTAPSAPEGTMAKEHFGNAYEAKFGELPPKPFIDTAYDAVYLLALAMEKAGSTDGEAIRDALNEVANPPGMKVGPGEFAKAKDAIANGEDVNYEGVAGSLDFDGNGDVPGTFEVWSFDGADIETIKMVESEL</sequence>
<dbReference type="CDD" id="cd06346">
    <property type="entry name" value="PBP1_ABC_ligand_binding-like"/>
    <property type="match status" value="1"/>
</dbReference>
<dbReference type="Proteomes" id="UP000253941">
    <property type="component" value="Unassembled WGS sequence"/>
</dbReference>
<dbReference type="InterPro" id="IPR051010">
    <property type="entry name" value="BCAA_transport"/>
</dbReference>
<evidence type="ECO:0000256" key="4">
    <source>
        <dbReference type="ARBA" id="ARBA00022970"/>
    </source>
</evidence>
<organism evidence="7 8">
    <name type="scientific">Ferruginivarius sediminum</name>
    <dbReference type="NCBI Taxonomy" id="2661937"/>
    <lineage>
        <taxon>Bacteria</taxon>
        <taxon>Pseudomonadati</taxon>
        <taxon>Pseudomonadota</taxon>
        <taxon>Alphaproteobacteria</taxon>
        <taxon>Rhodospirillales</taxon>
        <taxon>Rhodospirillaceae</taxon>
        <taxon>Ferruginivarius</taxon>
    </lineage>
</organism>
<feature type="signal peptide" evidence="5">
    <location>
        <begin position="1"/>
        <end position="26"/>
    </location>
</feature>
<keyword evidence="2" id="KW-0813">Transport</keyword>
<dbReference type="PRINTS" id="PR00337">
    <property type="entry name" value="LEUILEVALBP"/>
</dbReference>
<dbReference type="Gene3D" id="3.40.50.2300">
    <property type="match status" value="2"/>
</dbReference>
<reference evidence="7 8" key="1">
    <citation type="submission" date="2018-07" db="EMBL/GenBank/DDBJ databases">
        <title>Venubactetium sediminum gen. nov., sp. nov., isolated from a marine solar saltern.</title>
        <authorList>
            <person name="Wang S."/>
        </authorList>
    </citation>
    <scope>NUCLEOTIDE SEQUENCE [LARGE SCALE GENOMIC DNA]</scope>
    <source>
        <strain evidence="7 8">WD2A32</strain>
    </source>
</reference>
<name>A0A369TI33_9PROT</name>
<dbReference type="EMBL" id="QPMH01000001">
    <property type="protein sequence ID" value="RDD63777.1"/>
    <property type="molecule type" value="Genomic_DNA"/>
</dbReference>
<dbReference type="AlphaFoldDB" id="A0A369TI33"/>
<evidence type="ECO:0000259" key="6">
    <source>
        <dbReference type="Pfam" id="PF13458"/>
    </source>
</evidence>
<dbReference type="RefSeq" id="WP_114580290.1">
    <property type="nucleotide sequence ID" value="NZ_QPMH01000001.1"/>
</dbReference>
<evidence type="ECO:0000256" key="3">
    <source>
        <dbReference type="ARBA" id="ARBA00022729"/>
    </source>
</evidence>
<feature type="domain" description="Leucine-binding protein" evidence="6">
    <location>
        <begin position="29"/>
        <end position="345"/>
    </location>
</feature>
<dbReference type="GO" id="GO:0006865">
    <property type="term" value="P:amino acid transport"/>
    <property type="evidence" value="ECO:0007669"/>
    <property type="project" value="UniProtKB-KW"/>
</dbReference>
<dbReference type="InterPro" id="IPR028081">
    <property type="entry name" value="Leu-bd"/>
</dbReference>
<dbReference type="Pfam" id="PF13458">
    <property type="entry name" value="Peripla_BP_6"/>
    <property type="match status" value="1"/>
</dbReference>
<keyword evidence="3 5" id="KW-0732">Signal</keyword>
<evidence type="ECO:0000256" key="2">
    <source>
        <dbReference type="ARBA" id="ARBA00022448"/>
    </source>
</evidence>
<dbReference type="InterPro" id="IPR000709">
    <property type="entry name" value="Leu_Ile_Val-bd"/>
</dbReference>
<feature type="chain" id="PRO_5016942872" evidence="5">
    <location>
        <begin position="27"/>
        <end position="406"/>
    </location>
</feature>
<dbReference type="InterPro" id="IPR028082">
    <property type="entry name" value="Peripla_BP_I"/>
</dbReference>
<proteinExistence type="inferred from homology"/>
<evidence type="ECO:0000256" key="1">
    <source>
        <dbReference type="ARBA" id="ARBA00010062"/>
    </source>
</evidence>
<comment type="similarity">
    <text evidence="1">Belongs to the leucine-binding protein family.</text>
</comment>
<protein>
    <submittedName>
        <fullName evidence="7">Amino acid ABC transporter substrate-binding protein</fullName>
    </submittedName>
</protein>
<accession>A0A369TI33</accession>
<gene>
    <name evidence="7" type="ORF">DRB17_00970</name>
</gene>
<dbReference type="PANTHER" id="PTHR30483:SF6">
    <property type="entry name" value="PERIPLASMIC BINDING PROTEIN OF ABC TRANSPORTER FOR NATURAL AMINO ACIDS"/>
    <property type="match status" value="1"/>
</dbReference>
<dbReference type="PANTHER" id="PTHR30483">
    <property type="entry name" value="LEUCINE-SPECIFIC-BINDING PROTEIN"/>
    <property type="match status" value="1"/>
</dbReference>
<evidence type="ECO:0000313" key="8">
    <source>
        <dbReference type="Proteomes" id="UP000253941"/>
    </source>
</evidence>
<keyword evidence="4" id="KW-0029">Amino-acid transport</keyword>
<dbReference type="SUPFAM" id="SSF53822">
    <property type="entry name" value="Periplasmic binding protein-like I"/>
    <property type="match status" value="1"/>
</dbReference>
<keyword evidence="8" id="KW-1185">Reference proteome</keyword>
<evidence type="ECO:0000256" key="5">
    <source>
        <dbReference type="SAM" id="SignalP"/>
    </source>
</evidence>
<comment type="caution">
    <text evidence="7">The sequence shown here is derived from an EMBL/GenBank/DDBJ whole genome shotgun (WGS) entry which is preliminary data.</text>
</comment>